<dbReference type="Gene3D" id="2.30.40.10">
    <property type="entry name" value="Urease, subunit C, domain 1"/>
    <property type="match status" value="1"/>
</dbReference>
<dbReference type="AlphaFoldDB" id="A0A178VAU4"/>
<evidence type="ECO:0000259" key="2">
    <source>
        <dbReference type="Pfam" id="PF07969"/>
    </source>
</evidence>
<dbReference type="GO" id="GO:0016810">
    <property type="term" value="F:hydrolase activity, acting on carbon-nitrogen (but not peptide) bonds"/>
    <property type="evidence" value="ECO:0007669"/>
    <property type="project" value="InterPro"/>
</dbReference>
<gene>
    <name evidence="3" type="ordered locus">AXX17_At3g50480</name>
</gene>
<keyword evidence="1" id="KW-0812">Transmembrane</keyword>
<dbReference type="Gene3D" id="3.10.310.70">
    <property type="match status" value="1"/>
</dbReference>
<dbReference type="PANTHER" id="PTHR22642:SF2">
    <property type="entry name" value="PROTEIN LONG AFTER FAR-RED 3"/>
    <property type="match status" value="1"/>
</dbReference>
<dbReference type="Proteomes" id="UP000078284">
    <property type="component" value="Chromosome 3"/>
</dbReference>
<dbReference type="InterPro" id="IPR032466">
    <property type="entry name" value="Metal_Hydrolase"/>
</dbReference>
<proteinExistence type="predicted"/>
<dbReference type="Gene3D" id="3.20.20.140">
    <property type="entry name" value="Metal-dependent hydrolases"/>
    <property type="match status" value="1"/>
</dbReference>
<dbReference type="CDD" id="cd01300">
    <property type="entry name" value="YtcJ_like"/>
    <property type="match status" value="1"/>
</dbReference>
<dbReference type="InterPro" id="IPR011059">
    <property type="entry name" value="Metal-dep_hydrolase_composite"/>
</dbReference>
<evidence type="ECO:0000256" key="1">
    <source>
        <dbReference type="SAM" id="Phobius"/>
    </source>
</evidence>
<keyword evidence="1" id="KW-0472">Membrane</keyword>
<dbReference type="InterPro" id="IPR013108">
    <property type="entry name" value="Amidohydro_3"/>
</dbReference>
<dbReference type="PANTHER" id="PTHR22642">
    <property type="entry name" value="IMIDAZOLONEPROPIONASE"/>
    <property type="match status" value="1"/>
</dbReference>
<dbReference type="FunFam" id="3.10.310.70:FF:000002">
    <property type="entry name" value="LAF3/LAF3 ISF1/LAF3 ISF2"/>
    <property type="match status" value="1"/>
</dbReference>
<feature type="transmembrane region" description="Helical" evidence="1">
    <location>
        <begin position="208"/>
        <end position="229"/>
    </location>
</feature>
<comment type="caution">
    <text evidence="3">The sequence shown here is derived from an EMBL/GenBank/DDBJ whole genome shotgun (WGS) entry which is preliminary data.</text>
</comment>
<protein>
    <submittedName>
        <fullName evidence="3">LAF3 ISF2</fullName>
    </submittedName>
</protein>
<dbReference type="SUPFAM" id="SSF51338">
    <property type="entry name" value="Composite domain of metallo-dependent hydrolases"/>
    <property type="match status" value="1"/>
</dbReference>
<dbReference type="SUPFAM" id="SSF51556">
    <property type="entry name" value="Metallo-dependent hydrolases"/>
    <property type="match status" value="1"/>
</dbReference>
<dbReference type="ExpressionAtlas" id="A0A178VAU4">
    <property type="expression patterns" value="baseline and differential"/>
</dbReference>
<dbReference type="EMBL" id="LUHQ01000003">
    <property type="protein sequence ID" value="OAP03437.1"/>
    <property type="molecule type" value="Genomic_DNA"/>
</dbReference>
<accession>A0A178VAU4</accession>
<organism evidence="3 4">
    <name type="scientific">Arabidopsis thaliana</name>
    <name type="common">Mouse-ear cress</name>
    <dbReference type="NCBI Taxonomy" id="3702"/>
    <lineage>
        <taxon>Eukaryota</taxon>
        <taxon>Viridiplantae</taxon>
        <taxon>Streptophyta</taxon>
        <taxon>Embryophyta</taxon>
        <taxon>Tracheophyta</taxon>
        <taxon>Spermatophyta</taxon>
        <taxon>Magnoliopsida</taxon>
        <taxon>eudicotyledons</taxon>
        <taxon>Gunneridae</taxon>
        <taxon>Pentapetalae</taxon>
        <taxon>rosids</taxon>
        <taxon>malvids</taxon>
        <taxon>Brassicales</taxon>
        <taxon>Brassicaceae</taxon>
        <taxon>Camelineae</taxon>
        <taxon>Arabidopsis</taxon>
    </lineage>
</organism>
<dbReference type="Pfam" id="PF07969">
    <property type="entry name" value="Amidohydro_3"/>
    <property type="match status" value="1"/>
</dbReference>
<evidence type="ECO:0000313" key="3">
    <source>
        <dbReference type="EMBL" id="OAP03437.1"/>
    </source>
</evidence>
<evidence type="ECO:0000313" key="4">
    <source>
        <dbReference type="Proteomes" id="UP000078284"/>
    </source>
</evidence>
<name>A0A178VAU4_ARATH</name>
<keyword evidence="1" id="KW-1133">Transmembrane helix</keyword>
<feature type="domain" description="Amidohydrolase 3" evidence="2">
    <location>
        <begin position="297"/>
        <end position="782"/>
    </location>
</feature>
<sequence>MKKKMMMMMKGNGSKPSLNSLISSLGDSIRELIELRSTLRMDGDVSITGLIAIIASFQSVELQIQAIKDLLRQRKEAIPNGKLSRFFYSFTLFNIEMTVSEIETLQRIISPYAEFYSNMARVLHPELFSDDTNTCLIQEDANNGISPEVAVVVVPSPTEEIQQNNQLQNEPVKKPSLNPLWNVKARQTAVALVKEDGKELEFLRRLTMNLFVIVSAAVFLLISVAYLPLLNDLYWSTLKSLTPPAGIVADLLVTNGTIFTSDSSLPFADSMAIRNGRILKVGSFATLKAFIGDGTMEVNLEGKIVVPGLIDSHVHLISGGLQMAQVGLRGVSQKDEFCKMVKDAVQNAKEGSWILGGGWNNDFWGGELPSASWIDEISPHNPVWLVRMDGHMALANSLAVKIAGVTSLTEDPVGGTIMRMPSGEPTGLLIDAAMELVTPWVKEISVDERREALFRASKYALTRGVTTVIDLGRYFPGTTDELSWKDFQDVYLYADSSKKMMIRTCLFFPITTWSRLLDLKLQKGSVLSEWLYLGGVKAFIDGSLGSNSALFYEEYIDTPNNYGLEVMDPEKLSNFTMAADKSGLQVAIHAIGDKANDMILDMYESVAAANGDRDRRFRIEHAQHLAPGSANRFGQLHIVASVQPDHLLDDADSVAKKLGSERAVKESYLFQSLLNGNALLALGSDWPVADINPLHSIRTAVKRIPPKWDHAWIPSERISFTDALIAQTISAARAAFLDHHLGSLSPGKLADFVILSTNSWDEFSKEVSASVLATYVGGNQLYP</sequence>
<dbReference type="InterPro" id="IPR033932">
    <property type="entry name" value="YtcJ-like"/>
</dbReference>
<reference evidence="4" key="1">
    <citation type="journal article" date="2016" name="Proc. Natl. Acad. Sci. U.S.A.">
        <title>Chromosome-level assembly of Arabidopsis thaliana Ler reveals the extent of translocation and inversion polymorphisms.</title>
        <authorList>
            <person name="Zapata L."/>
            <person name="Ding J."/>
            <person name="Willing E.M."/>
            <person name="Hartwig B."/>
            <person name="Bezdan D."/>
            <person name="Jiao W.B."/>
            <person name="Patel V."/>
            <person name="Velikkakam James G."/>
            <person name="Koornneef M."/>
            <person name="Ossowski S."/>
            <person name="Schneeberger K."/>
        </authorList>
    </citation>
    <scope>NUCLEOTIDE SEQUENCE [LARGE SCALE GENOMIC DNA]</scope>
    <source>
        <strain evidence="4">cv. Landsberg erecta</strain>
    </source>
</reference>